<dbReference type="Proteomes" id="UP000501443">
    <property type="component" value="Chromosome 2"/>
</dbReference>
<evidence type="ECO:0000313" key="4">
    <source>
        <dbReference type="Proteomes" id="UP000501443"/>
    </source>
</evidence>
<dbReference type="EMBL" id="CP053543">
    <property type="protein sequence ID" value="QJY39316.1"/>
    <property type="molecule type" value="Genomic_DNA"/>
</dbReference>
<evidence type="ECO:0000313" key="5">
    <source>
        <dbReference type="Proteomes" id="UP001150001"/>
    </source>
</evidence>
<accession>A0AAE7B1M1</accession>
<dbReference type="EMBL" id="JAPFIT010000010">
    <property type="protein sequence ID" value="MDC5739040.1"/>
    <property type="molecule type" value="Genomic_DNA"/>
</dbReference>
<keyword evidence="5" id="KW-1185">Reference proteome</keyword>
<organism evidence="3 4">
    <name type="scientific">Vibrio europaeus</name>
    <dbReference type="NCBI Taxonomy" id="300876"/>
    <lineage>
        <taxon>Bacteria</taxon>
        <taxon>Pseudomonadati</taxon>
        <taxon>Pseudomonadota</taxon>
        <taxon>Gammaproteobacteria</taxon>
        <taxon>Vibrionales</taxon>
        <taxon>Vibrionaceae</taxon>
        <taxon>Vibrio</taxon>
        <taxon>Vibrio oreintalis group</taxon>
    </lineage>
</organism>
<name>A0AAE7B1M1_9VIBR</name>
<protein>
    <submittedName>
        <fullName evidence="3">Uncharacterized protein</fullName>
    </submittedName>
</protein>
<evidence type="ECO:0000313" key="2">
    <source>
        <dbReference type="EMBL" id="MDC5739040.1"/>
    </source>
</evidence>
<evidence type="ECO:0000256" key="1">
    <source>
        <dbReference type="SAM" id="SignalP"/>
    </source>
</evidence>
<dbReference type="Proteomes" id="UP001150001">
    <property type="component" value="Unassembled WGS sequence"/>
</dbReference>
<dbReference type="RefSeq" id="WP_154670890.1">
    <property type="nucleotide sequence ID" value="NZ_CP053543.1"/>
</dbReference>
<sequence length="54" mass="5701">MKIITLAVLALLNVAPISNVTEQVKPQYVSSLSEVISLTAASRGIQGKSVHPVK</sequence>
<keyword evidence="1" id="KW-0732">Signal</keyword>
<reference evidence="2" key="2">
    <citation type="submission" date="2022-11" db="EMBL/GenBank/DDBJ databases">
        <title>Role of the vibriolysin VemA secreted by the emergent pathogen Vibrio europaeus in the colonization of Manila clam mucus.</title>
        <authorList>
            <person name="Martinez C."/>
            <person name="Rodriguez S."/>
            <person name="Vences A."/>
            <person name="Barja J.L."/>
            <person name="Toranzo A.E."/>
            <person name="Dubert J."/>
        </authorList>
    </citation>
    <scope>NUCLEOTIDE SEQUENCE</scope>
    <source>
        <strain evidence="2">3454</strain>
    </source>
</reference>
<feature type="chain" id="PRO_5042276313" evidence="1">
    <location>
        <begin position="21"/>
        <end position="54"/>
    </location>
</feature>
<evidence type="ECO:0000313" key="3">
    <source>
        <dbReference type="EMBL" id="QJY39316.1"/>
    </source>
</evidence>
<dbReference type="AlphaFoldDB" id="A0AAE7B1M1"/>
<proteinExistence type="predicted"/>
<gene>
    <name evidence="3" type="ORF">HOO69_22555</name>
    <name evidence="2" type="ORF">OPW20_03120</name>
</gene>
<feature type="signal peptide" evidence="1">
    <location>
        <begin position="1"/>
        <end position="20"/>
    </location>
</feature>
<dbReference type="GeneID" id="78078997"/>
<reference evidence="3 4" key="1">
    <citation type="submission" date="2020-05" db="EMBL/GenBank/DDBJ databases">
        <title>First description outside Europe of the emergent pathogen for shellfish aquaculture Vibrio europaeus.</title>
        <authorList>
            <person name="Dubert J."/>
            <person name="Rojas R."/>
        </authorList>
    </citation>
    <scope>NUCLEOTIDE SEQUENCE [LARGE SCALE GENOMIC DNA]</scope>
    <source>
        <strain evidence="3 4">NPI-1</strain>
    </source>
</reference>